<evidence type="ECO:0000313" key="1">
    <source>
        <dbReference type="EMBL" id="VAX42100.1"/>
    </source>
</evidence>
<accession>A0A3B1E1B0</accession>
<organism evidence="1">
    <name type="scientific">hydrothermal vent metagenome</name>
    <dbReference type="NCBI Taxonomy" id="652676"/>
    <lineage>
        <taxon>unclassified sequences</taxon>
        <taxon>metagenomes</taxon>
        <taxon>ecological metagenomes</taxon>
    </lineage>
</organism>
<proteinExistence type="predicted"/>
<sequence>MPIGVCEGAVDWFDKIVRDIPAMMSCCANHNVTRFRHLLKTIILTSADNARTL</sequence>
<dbReference type="AlphaFoldDB" id="A0A3B1E1B0"/>
<dbReference type="EMBL" id="UOGL01000622">
    <property type="protein sequence ID" value="VAX42100.1"/>
    <property type="molecule type" value="Genomic_DNA"/>
</dbReference>
<protein>
    <submittedName>
        <fullName evidence="1">Uncharacterized protein</fullName>
    </submittedName>
</protein>
<reference evidence="1" key="1">
    <citation type="submission" date="2018-06" db="EMBL/GenBank/DDBJ databases">
        <authorList>
            <person name="Zhirakovskaya E."/>
        </authorList>
    </citation>
    <scope>NUCLEOTIDE SEQUENCE</scope>
</reference>
<name>A0A3B1E1B0_9ZZZZ</name>
<gene>
    <name evidence="1" type="ORF">MNBD_PLANCTO02-1316</name>
</gene>